<feature type="non-terminal residue" evidence="2">
    <location>
        <position position="129"/>
    </location>
</feature>
<name>A0A034WX08_BACDO</name>
<dbReference type="EMBL" id="GAKP01000629">
    <property type="protein sequence ID" value="JAC58323.1"/>
    <property type="molecule type" value="Transcribed_RNA"/>
</dbReference>
<proteinExistence type="predicted"/>
<reference evidence="2" key="1">
    <citation type="journal article" date="2014" name="BMC Genomics">
        <title>Characterizing the developmental transcriptome of the oriental fruit fly, Bactrocera dorsalis (Diptera: Tephritidae) through comparative genomic analysis with Drosophila melanogaster utilizing modENCODE datasets.</title>
        <authorList>
            <person name="Geib S.M."/>
            <person name="Calla B."/>
            <person name="Hall B."/>
            <person name="Hou S."/>
            <person name="Manoukis N.C."/>
        </authorList>
    </citation>
    <scope>NUCLEOTIDE SEQUENCE</scope>
    <source>
        <strain evidence="2">Punador</strain>
    </source>
</reference>
<evidence type="ECO:0000313" key="2">
    <source>
        <dbReference type="EMBL" id="JAC58323.1"/>
    </source>
</evidence>
<feature type="region of interest" description="Disordered" evidence="1">
    <location>
        <begin position="84"/>
        <end position="129"/>
    </location>
</feature>
<protein>
    <submittedName>
        <fullName evidence="2">Uncharacterized protein</fullName>
    </submittedName>
</protein>
<sequence length="129" mass="14045">QSDESDSVSYHYMQSHLGQGITMILKEPGQKDLDNLENLMNDANQKSSENSDVSDNNGGAVQSDESDSVSYHYMQSHLGQGITMILKEPGQKDLDNLENLMNDANQKSSENSDVSDNNGGAGQSDESDE</sequence>
<feature type="compositionally biased region" description="Polar residues" evidence="1">
    <location>
        <begin position="102"/>
        <end position="118"/>
    </location>
</feature>
<feature type="non-terminal residue" evidence="2">
    <location>
        <position position="1"/>
    </location>
</feature>
<accession>A0A034WX08</accession>
<organism evidence="2">
    <name type="scientific">Bactrocera dorsalis</name>
    <name type="common">Oriental fruit fly</name>
    <name type="synonym">Dacus dorsalis</name>
    <dbReference type="NCBI Taxonomy" id="27457"/>
    <lineage>
        <taxon>Eukaryota</taxon>
        <taxon>Metazoa</taxon>
        <taxon>Ecdysozoa</taxon>
        <taxon>Arthropoda</taxon>
        <taxon>Hexapoda</taxon>
        <taxon>Insecta</taxon>
        <taxon>Pterygota</taxon>
        <taxon>Neoptera</taxon>
        <taxon>Endopterygota</taxon>
        <taxon>Diptera</taxon>
        <taxon>Brachycera</taxon>
        <taxon>Muscomorpha</taxon>
        <taxon>Tephritoidea</taxon>
        <taxon>Tephritidae</taxon>
        <taxon>Bactrocera</taxon>
        <taxon>Bactrocera</taxon>
    </lineage>
</organism>
<dbReference type="OrthoDB" id="8056604at2759"/>
<dbReference type="AlphaFoldDB" id="A0A034WX08"/>
<feature type="region of interest" description="Disordered" evidence="1">
    <location>
        <begin position="23"/>
        <end position="71"/>
    </location>
</feature>
<evidence type="ECO:0000256" key="1">
    <source>
        <dbReference type="SAM" id="MobiDB-lite"/>
    </source>
</evidence>
<feature type="compositionally biased region" description="Polar residues" evidence="1">
    <location>
        <begin position="41"/>
        <end position="60"/>
    </location>
</feature>